<name>A0AAW1JKN3_POPJA</name>
<evidence type="ECO:0000313" key="1">
    <source>
        <dbReference type="EMBL" id="KAK9704625.1"/>
    </source>
</evidence>
<organism evidence="1 2">
    <name type="scientific">Popillia japonica</name>
    <name type="common">Japanese beetle</name>
    <dbReference type="NCBI Taxonomy" id="7064"/>
    <lineage>
        <taxon>Eukaryota</taxon>
        <taxon>Metazoa</taxon>
        <taxon>Ecdysozoa</taxon>
        <taxon>Arthropoda</taxon>
        <taxon>Hexapoda</taxon>
        <taxon>Insecta</taxon>
        <taxon>Pterygota</taxon>
        <taxon>Neoptera</taxon>
        <taxon>Endopterygota</taxon>
        <taxon>Coleoptera</taxon>
        <taxon>Polyphaga</taxon>
        <taxon>Scarabaeiformia</taxon>
        <taxon>Scarabaeidae</taxon>
        <taxon>Rutelinae</taxon>
        <taxon>Popillia</taxon>
    </lineage>
</organism>
<comment type="caution">
    <text evidence="1">The sequence shown here is derived from an EMBL/GenBank/DDBJ whole genome shotgun (WGS) entry which is preliminary data.</text>
</comment>
<reference evidence="1 2" key="1">
    <citation type="journal article" date="2024" name="BMC Genomics">
        <title>De novo assembly and annotation of Popillia japonica's genome with initial clues to its potential as an invasive pest.</title>
        <authorList>
            <person name="Cucini C."/>
            <person name="Boschi S."/>
            <person name="Funari R."/>
            <person name="Cardaioli E."/>
            <person name="Iannotti N."/>
            <person name="Marturano G."/>
            <person name="Paoli F."/>
            <person name="Bruttini M."/>
            <person name="Carapelli A."/>
            <person name="Frati F."/>
            <person name="Nardi F."/>
        </authorList>
    </citation>
    <scope>NUCLEOTIDE SEQUENCE [LARGE SCALE GENOMIC DNA]</scope>
    <source>
        <strain evidence="1">DMR45628</strain>
    </source>
</reference>
<dbReference type="EMBL" id="JASPKY010000346">
    <property type="protein sequence ID" value="KAK9704625.1"/>
    <property type="molecule type" value="Genomic_DNA"/>
</dbReference>
<dbReference type="AlphaFoldDB" id="A0AAW1JKN3"/>
<sequence>MEPKRNKITENAISNELAEQYSWHGAKKKRILKKLKFSELLLSAAFVNNSANNKTAEDAIMKWFRRAKERC</sequence>
<accession>A0AAW1JKN3</accession>
<gene>
    <name evidence="1" type="ORF">QE152_g27766</name>
</gene>
<keyword evidence="2" id="KW-1185">Reference proteome</keyword>
<dbReference type="Proteomes" id="UP001458880">
    <property type="component" value="Unassembled WGS sequence"/>
</dbReference>
<proteinExistence type="predicted"/>
<evidence type="ECO:0000313" key="2">
    <source>
        <dbReference type="Proteomes" id="UP001458880"/>
    </source>
</evidence>
<protein>
    <recommendedName>
        <fullName evidence="3">Transposase</fullName>
    </recommendedName>
</protein>
<evidence type="ECO:0008006" key="3">
    <source>
        <dbReference type="Google" id="ProtNLM"/>
    </source>
</evidence>